<comment type="caution">
    <text evidence="6">The sequence shown here is derived from an EMBL/GenBank/DDBJ whole genome shotgun (WGS) entry which is preliminary data.</text>
</comment>
<dbReference type="GO" id="GO:0046872">
    <property type="term" value="F:metal ion binding"/>
    <property type="evidence" value="ECO:0007669"/>
    <property type="project" value="InterPro"/>
</dbReference>
<keyword evidence="1 2" id="KW-0732">Signal</keyword>
<evidence type="ECO:0000259" key="4">
    <source>
        <dbReference type="Pfam" id="PF16656"/>
    </source>
</evidence>
<protein>
    <submittedName>
        <fullName evidence="6">Fibronectin type III domain-containing protein</fullName>
    </submittedName>
</protein>
<dbReference type="InterPro" id="IPR026444">
    <property type="entry name" value="Secre_tail"/>
</dbReference>
<dbReference type="InterPro" id="IPR004843">
    <property type="entry name" value="Calcineurin-like_PHP"/>
</dbReference>
<reference evidence="6" key="1">
    <citation type="journal article" date="2021" name="PeerJ">
        <title>Extensive microbial diversity within the chicken gut microbiome revealed by metagenomics and culture.</title>
        <authorList>
            <person name="Gilroy R."/>
            <person name="Ravi A."/>
            <person name="Getino M."/>
            <person name="Pursley I."/>
            <person name="Horton D.L."/>
            <person name="Alikhan N.F."/>
            <person name="Baker D."/>
            <person name="Gharbi K."/>
            <person name="Hall N."/>
            <person name="Watson M."/>
            <person name="Adriaenssens E.M."/>
            <person name="Foster-Nyarko E."/>
            <person name="Jarju S."/>
            <person name="Secka A."/>
            <person name="Antonio M."/>
            <person name="Oren A."/>
            <person name="Chaudhuri R.R."/>
            <person name="La Ragione R."/>
            <person name="Hildebrand F."/>
            <person name="Pallen M.J."/>
        </authorList>
    </citation>
    <scope>NUCLEOTIDE SEQUENCE</scope>
    <source>
        <strain evidence="6">MalCec1-1739</strain>
    </source>
</reference>
<dbReference type="GO" id="GO:0003993">
    <property type="term" value="F:acid phosphatase activity"/>
    <property type="evidence" value="ECO:0007669"/>
    <property type="project" value="InterPro"/>
</dbReference>
<dbReference type="InterPro" id="IPR013783">
    <property type="entry name" value="Ig-like_fold"/>
</dbReference>
<dbReference type="Gene3D" id="2.60.40.10">
    <property type="entry name" value="Immunoglobulins"/>
    <property type="match status" value="1"/>
</dbReference>
<reference evidence="6" key="2">
    <citation type="submission" date="2021-04" db="EMBL/GenBank/DDBJ databases">
        <authorList>
            <person name="Gilroy R."/>
        </authorList>
    </citation>
    <scope>NUCLEOTIDE SEQUENCE</scope>
    <source>
        <strain evidence="6">MalCec1-1739</strain>
    </source>
</reference>
<feature type="domain" description="PKD-like" evidence="5">
    <location>
        <begin position="33"/>
        <end position="86"/>
    </location>
</feature>
<dbReference type="EMBL" id="DWUP01000082">
    <property type="protein sequence ID" value="HJD52882.1"/>
    <property type="molecule type" value="Genomic_DNA"/>
</dbReference>
<dbReference type="InterPro" id="IPR015914">
    <property type="entry name" value="PAPs_N"/>
</dbReference>
<dbReference type="Pfam" id="PF19408">
    <property type="entry name" value="PKD_6"/>
    <property type="match status" value="1"/>
</dbReference>
<evidence type="ECO:0000313" key="6">
    <source>
        <dbReference type="EMBL" id="HJD52882.1"/>
    </source>
</evidence>
<evidence type="ECO:0000256" key="1">
    <source>
        <dbReference type="ARBA" id="ARBA00022729"/>
    </source>
</evidence>
<dbReference type="AlphaFoldDB" id="A0A9D2ZUA6"/>
<dbReference type="Gene3D" id="2.60.40.380">
    <property type="entry name" value="Purple acid phosphatase-like, N-terminal"/>
    <property type="match status" value="1"/>
</dbReference>
<dbReference type="PANTHER" id="PTHR45867">
    <property type="entry name" value="PURPLE ACID PHOSPHATASE"/>
    <property type="match status" value="1"/>
</dbReference>
<dbReference type="Pfam" id="PF00149">
    <property type="entry name" value="Metallophos"/>
    <property type="match status" value="1"/>
</dbReference>
<feature type="chain" id="PRO_5039358268" evidence="2">
    <location>
        <begin position="22"/>
        <end position="1041"/>
    </location>
</feature>
<dbReference type="InterPro" id="IPR029052">
    <property type="entry name" value="Metallo-depent_PP-like"/>
</dbReference>
<feature type="signal peptide" evidence="2">
    <location>
        <begin position="1"/>
        <end position="21"/>
    </location>
</feature>
<dbReference type="SUPFAM" id="SSF49363">
    <property type="entry name" value="Purple acid phosphatase, N-terminal domain"/>
    <property type="match status" value="1"/>
</dbReference>
<dbReference type="PANTHER" id="PTHR45867:SF3">
    <property type="entry name" value="ACID PHOSPHATASE TYPE 7"/>
    <property type="match status" value="1"/>
</dbReference>
<evidence type="ECO:0000259" key="5">
    <source>
        <dbReference type="Pfam" id="PF19408"/>
    </source>
</evidence>
<accession>A0A9D2ZUA6</accession>
<proteinExistence type="predicted"/>
<dbReference type="Gene3D" id="3.60.21.10">
    <property type="match status" value="1"/>
</dbReference>
<feature type="domain" description="Purple acid phosphatase N-terminal" evidence="4">
    <location>
        <begin position="168"/>
        <end position="252"/>
    </location>
</feature>
<evidence type="ECO:0000256" key="2">
    <source>
        <dbReference type="SAM" id="SignalP"/>
    </source>
</evidence>
<evidence type="ECO:0000313" key="7">
    <source>
        <dbReference type="Proteomes" id="UP000787625"/>
    </source>
</evidence>
<dbReference type="Pfam" id="PF16656">
    <property type="entry name" value="Pur_ac_phosph_N"/>
    <property type="match status" value="1"/>
</dbReference>
<feature type="domain" description="Calcineurin-like phosphoesterase" evidence="3">
    <location>
        <begin position="262"/>
        <end position="464"/>
    </location>
</feature>
<sequence>MNRRYFCSLLCFMAINGGVWGQTSSIEGAGVMKTDETQVFSVPADNAVTAYHWQAPSGCRITAGQGTNSVEVTSTWLARAGRISVERTFADERRDTIYADVSFMPFVKEFKDYTIAPGESVEIGGIERSEADIYYTPAEDGDGYQVVAHRLTVEPVAGDYVDITKPYLQTAGSNSIWISWKTSFATTPSVRFGKDSSALAESVEGTTEDLSEDGFPYYWHSVHLTGLEPNTIYYYQTVSGDRGESEVYRFRTMPEPGSKTPMRILLQGDHQIKSRSGYEWLLKASQRKIMEKYGDSGDMTENINMIMNIGDQVDVASLDQYEQIHLFKSQQVSPYLPIMTAVGNHDTYNDTGMRRYAAHYHYEDLEYQGIKSGTENYYAYQAGRILFVVLSTEHTGNEQKAWVRRIVDAAKDDDSVDFIISVNHRPIQAEQYIGDISSWVRNEIIPILCETPKHVFNYGGHHHLYHRGQLTEWPLYHIINGAASWDQMWGMSSEQDYPDVQKTIDYWGYQILEFDFEKKEMKAECYAIGNKELVVDNILIDSFSRTLGQAAPERPEVMEVPEVITLPYTFEGSDYATTTDSPLNTVQYQFSFTDDFATIDHEEIVDIEDLYGSTGSPLHIPIDLNEGRDITKLTVENNQLKNGLYYVRLRYRDANMEWSEWSEPRSFTVEGSIDGDPAISLEDNSMTPGEQIVINYEYAPEGQNAWIGIYRKGENPNTGGALSYRWNYTPSQSGTMTFTIDEVNEYYVVLFEDEGYTEITERLPFYVGPEIGLSLDKTSFAEGEDIAISYTNAPGMDSDWIGIYRMGEVPGTADTSDSWDYLNGQTEGTLTLTKDLPKGYYFVNYFLKGQYFEPRERLFFSIGDMISIVSTDKTLFTTDEDIVVHYQDGPGTPKDWVGVFAEGEDPNVDELDAFLYTYGATDGDVTIEAGALKPGDYFCALFINDSYDEVSPRIHFTVESVSGIDEAARAVTVVYPNPAGDVLHVVVDEATDAVICDMVGSQVMRASLVAGDNTLSLGSLMRGVYLLRLDGSKVCHKIVKE</sequence>
<gene>
    <name evidence="6" type="ORF">IAA93_04060</name>
</gene>
<dbReference type="InterPro" id="IPR045829">
    <property type="entry name" value="PKD_6"/>
</dbReference>
<organism evidence="6 7">
    <name type="scientific">Candidatus Avibacteroides avistercoris</name>
    <dbReference type="NCBI Taxonomy" id="2840690"/>
    <lineage>
        <taxon>Bacteria</taxon>
        <taxon>Pseudomonadati</taxon>
        <taxon>Bacteroidota</taxon>
        <taxon>Bacteroidia</taxon>
        <taxon>Bacteroidales</taxon>
        <taxon>Bacteroidaceae</taxon>
        <taxon>Bacteroidaceae incertae sedis</taxon>
        <taxon>Candidatus Avibacteroides</taxon>
    </lineage>
</organism>
<dbReference type="NCBIfam" id="TIGR04183">
    <property type="entry name" value="Por_Secre_tail"/>
    <property type="match status" value="1"/>
</dbReference>
<dbReference type="InterPro" id="IPR008963">
    <property type="entry name" value="Purple_acid_Pase-like_N"/>
</dbReference>
<name>A0A9D2ZUA6_9BACT</name>
<dbReference type="SUPFAM" id="SSF56300">
    <property type="entry name" value="Metallo-dependent phosphatases"/>
    <property type="match status" value="1"/>
</dbReference>
<evidence type="ECO:0000259" key="3">
    <source>
        <dbReference type="Pfam" id="PF00149"/>
    </source>
</evidence>
<dbReference type="Proteomes" id="UP000787625">
    <property type="component" value="Unassembled WGS sequence"/>
</dbReference>